<keyword evidence="5" id="KW-0143">Chaperone</keyword>
<dbReference type="Gene3D" id="1.20.120.340">
    <property type="entry name" value="Flagellar protein FliS"/>
    <property type="match status" value="1"/>
</dbReference>
<keyword evidence="7" id="KW-0969">Cilium</keyword>
<dbReference type="GO" id="GO:0044780">
    <property type="term" value="P:bacterial-type flagellum assembly"/>
    <property type="evidence" value="ECO:0007669"/>
    <property type="project" value="InterPro"/>
</dbReference>
<dbReference type="SUPFAM" id="SSF101116">
    <property type="entry name" value="Flagellar export chaperone FliS"/>
    <property type="match status" value="1"/>
</dbReference>
<comment type="subcellular location">
    <subcellularLocation>
        <location evidence="1 6">Cytoplasm</location>
        <location evidence="1 6">Cytosol</location>
    </subcellularLocation>
</comment>
<reference evidence="7 8" key="1">
    <citation type="submission" date="2018-03" db="EMBL/GenBank/DDBJ databases">
        <title>Genomic Encyclopedia of Type Strains, Phase III (KMG-III): the genomes of soil and plant-associated and newly described type strains.</title>
        <authorList>
            <person name="Whitman W."/>
        </authorList>
    </citation>
    <scope>NUCLEOTIDE SEQUENCE [LARGE SCALE GENOMIC DNA]</scope>
    <source>
        <strain evidence="7 8">CGMCC 1.07653</strain>
    </source>
</reference>
<evidence type="ECO:0000313" key="8">
    <source>
        <dbReference type="Proteomes" id="UP000242310"/>
    </source>
</evidence>
<keyword evidence="8" id="KW-1185">Reference proteome</keyword>
<dbReference type="GO" id="GO:0071973">
    <property type="term" value="P:bacterial-type flagellum-dependent cell motility"/>
    <property type="evidence" value="ECO:0007669"/>
    <property type="project" value="TreeGrafter"/>
</dbReference>
<evidence type="ECO:0000256" key="3">
    <source>
        <dbReference type="ARBA" id="ARBA00022490"/>
    </source>
</evidence>
<evidence type="ECO:0000256" key="5">
    <source>
        <dbReference type="ARBA" id="ARBA00023186"/>
    </source>
</evidence>
<evidence type="ECO:0000256" key="6">
    <source>
        <dbReference type="PIRNR" id="PIRNR039090"/>
    </source>
</evidence>
<dbReference type="InterPro" id="IPR003713">
    <property type="entry name" value="FliS"/>
</dbReference>
<comment type="similarity">
    <text evidence="2 6">Belongs to the FliS family.</text>
</comment>
<dbReference type="Pfam" id="PF02561">
    <property type="entry name" value="FliS"/>
    <property type="match status" value="1"/>
</dbReference>
<keyword evidence="7" id="KW-0966">Cell projection</keyword>
<protein>
    <recommendedName>
        <fullName evidence="6">Flagellar secretion chaperone FliS</fullName>
    </recommendedName>
</protein>
<keyword evidence="7" id="KW-0282">Flagellum</keyword>
<dbReference type="CDD" id="cd16098">
    <property type="entry name" value="FliS"/>
    <property type="match status" value="1"/>
</dbReference>
<dbReference type="PANTHER" id="PTHR34773:SF1">
    <property type="entry name" value="FLAGELLAR SECRETION CHAPERONE FLIS"/>
    <property type="match status" value="1"/>
</dbReference>
<proteinExistence type="inferred from homology"/>
<keyword evidence="3 6" id="KW-0963">Cytoplasm</keyword>
<dbReference type="NCBIfam" id="TIGR00208">
    <property type="entry name" value="fliS"/>
    <property type="match status" value="1"/>
</dbReference>
<evidence type="ECO:0000256" key="4">
    <source>
        <dbReference type="ARBA" id="ARBA00022795"/>
    </source>
</evidence>
<dbReference type="GO" id="GO:0005829">
    <property type="term" value="C:cytosol"/>
    <property type="evidence" value="ECO:0007669"/>
    <property type="project" value="UniProtKB-SubCell"/>
</dbReference>
<dbReference type="InterPro" id="IPR036584">
    <property type="entry name" value="FliS_sf"/>
</dbReference>
<comment type="caution">
    <text evidence="7">The sequence shown here is derived from an EMBL/GenBank/DDBJ whole genome shotgun (WGS) entry which is preliminary data.</text>
</comment>
<sequence length="140" mass="16045">MFMALTNMNLGANQQNVYKQNSAQTASPGELTLMLYNGCLKFISQAKTAMDENRIQDRNTALKKAQAIVSELMVTLKVEDETSENMMRLYDYINNRLVRANIKNDKDILEEAEQMVIQFRNTWKQVIQAERQRKYGGGAS</sequence>
<dbReference type="PANTHER" id="PTHR34773">
    <property type="entry name" value="FLAGELLAR SECRETION CHAPERONE FLIS"/>
    <property type="match status" value="1"/>
</dbReference>
<gene>
    <name evidence="7" type="ORF">B0H94_104208</name>
</gene>
<dbReference type="PIRSF" id="PIRSF039090">
    <property type="entry name" value="Flis"/>
    <property type="match status" value="1"/>
</dbReference>
<organism evidence="7 8">
    <name type="scientific">Salsuginibacillus halophilus</name>
    <dbReference type="NCBI Taxonomy" id="517424"/>
    <lineage>
        <taxon>Bacteria</taxon>
        <taxon>Bacillati</taxon>
        <taxon>Bacillota</taxon>
        <taxon>Bacilli</taxon>
        <taxon>Bacillales</taxon>
        <taxon>Bacillaceae</taxon>
        <taxon>Salsuginibacillus</taxon>
    </lineage>
</organism>
<dbReference type="Proteomes" id="UP000242310">
    <property type="component" value="Unassembled WGS sequence"/>
</dbReference>
<name>A0A2P8HQW4_9BACI</name>
<dbReference type="EMBL" id="PYAV01000004">
    <property type="protein sequence ID" value="PSL48607.1"/>
    <property type="molecule type" value="Genomic_DNA"/>
</dbReference>
<evidence type="ECO:0000256" key="2">
    <source>
        <dbReference type="ARBA" id="ARBA00008787"/>
    </source>
</evidence>
<accession>A0A2P8HQW4</accession>
<evidence type="ECO:0000313" key="7">
    <source>
        <dbReference type="EMBL" id="PSL48607.1"/>
    </source>
</evidence>
<evidence type="ECO:0000256" key="1">
    <source>
        <dbReference type="ARBA" id="ARBA00004514"/>
    </source>
</evidence>
<keyword evidence="4 6" id="KW-1005">Bacterial flagellum biogenesis</keyword>
<dbReference type="AlphaFoldDB" id="A0A2P8HQW4"/>